<feature type="transmembrane region" description="Helical" evidence="2">
    <location>
        <begin position="46"/>
        <end position="65"/>
    </location>
</feature>
<name>A0ABQ4RUY9_9HYPH</name>
<reference evidence="3" key="2">
    <citation type="submission" date="2021-08" db="EMBL/GenBank/DDBJ databases">
        <authorList>
            <person name="Tani A."/>
            <person name="Ola A."/>
            <person name="Ogura Y."/>
            <person name="Katsura K."/>
            <person name="Hayashi T."/>
        </authorList>
    </citation>
    <scope>NUCLEOTIDE SEQUENCE</scope>
    <source>
        <strain evidence="3">DSM 19015</strain>
    </source>
</reference>
<sequence>MTASAAPRHAFTSPSAQPHSAVRHMETHAMPRTLSATSSRQHQDEIQFRVILAATYPFFLVAAIAQRLAPAASARPLPVQRRSVFAEAKAMAVQAIPFAFMG</sequence>
<proteinExistence type="predicted"/>
<protein>
    <submittedName>
        <fullName evidence="3">Uncharacterized protein</fullName>
    </submittedName>
</protein>
<keyword evidence="2" id="KW-0472">Membrane</keyword>
<evidence type="ECO:0000313" key="3">
    <source>
        <dbReference type="EMBL" id="GJD94591.1"/>
    </source>
</evidence>
<dbReference type="EMBL" id="BPQP01000027">
    <property type="protein sequence ID" value="GJD94591.1"/>
    <property type="molecule type" value="Genomic_DNA"/>
</dbReference>
<feature type="region of interest" description="Disordered" evidence="1">
    <location>
        <begin position="1"/>
        <end position="40"/>
    </location>
</feature>
<evidence type="ECO:0000256" key="1">
    <source>
        <dbReference type="SAM" id="MobiDB-lite"/>
    </source>
</evidence>
<reference evidence="3" key="1">
    <citation type="journal article" date="2021" name="Front. Microbiol.">
        <title>Comprehensive Comparative Genomics and Phenotyping of Methylobacterium Species.</title>
        <authorList>
            <person name="Alessa O."/>
            <person name="Ogura Y."/>
            <person name="Fujitani Y."/>
            <person name="Takami H."/>
            <person name="Hayashi T."/>
            <person name="Sahin N."/>
            <person name="Tani A."/>
        </authorList>
    </citation>
    <scope>NUCLEOTIDE SEQUENCE</scope>
    <source>
        <strain evidence="3">DSM 19015</strain>
    </source>
</reference>
<accession>A0ABQ4RUY9</accession>
<evidence type="ECO:0000256" key="2">
    <source>
        <dbReference type="SAM" id="Phobius"/>
    </source>
</evidence>
<keyword evidence="2" id="KW-0812">Transmembrane</keyword>
<keyword evidence="4" id="KW-1185">Reference proteome</keyword>
<keyword evidence="2" id="KW-1133">Transmembrane helix</keyword>
<gene>
    <name evidence="3" type="ORF">OCOJLMKI_1794</name>
</gene>
<comment type="caution">
    <text evidence="3">The sequence shown here is derived from an EMBL/GenBank/DDBJ whole genome shotgun (WGS) entry which is preliminary data.</text>
</comment>
<dbReference type="Proteomes" id="UP001055125">
    <property type="component" value="Unassembled WGS sequence"/>
</dbReference>
<organism evidence="3 4">
    <name type="scientific">Methylobacterium iners</name>
    <dbReference type="NCBI Taxonomy" id="418707"/>
    <lineage>
        <taxon>Bacteria</taxon>
        <taxon>Pseudomonadati</taxon>
        <taxon>Pseudomonadota</taxon>
        <taxon>Alphaproteobacteria</taxon>
        <taxon>Hyphomicrobiales</taxon>
        <taxon>Methylobacteriaceae</taxon>
        <taxon>Methylobacterium</taxon>
    </lineage>
</organism>
<evidence type="ECO:0000313" key="4">
    <source>
        <dbReference type="Proteomes" id="UP001055125"/>
    </source>
</evidence>